<evidence type="ECO:0000313" key="8">
    <source>
        <dbReference type="Proteomes" id="UP001652624"/>
    </source>
</evidence>
<organism evidence="8 9">
    <name type="scientific">Erinaceus europaeus</name>
    <name type="common">Western European hedgehog</name>
    <dbReference type="NCBI Taxonomy" id="9365"/>
    <lineage>
        <taxon>Eukaryota</taxon>
        <taxon>Metazoa</taxon>
        <taxon>Chordata</taxon>
        <taxon>Craniata</taxon>
        <taxon>Vertebrata</taxon>
        <taxon>Euteleostomi</taxon>
        <taxon>Mammalia</taxon>
        <taxon>Eutheria</taxon>
        <taxon>Laurasiatheria</taxon>
        <taxon>Eulipotyphla</taxon>
        <taxon>Erinaceidae</taxon>
        <taxon>Erinaceinae</taxon>
        <taxon>Erinaceus</taxon>
    </lineage>
</organism>
<keyword evidence="5" id="KW-1133">Transmembrane helix</keyword>
<protein>
    <submittedName>
        <fullName evidence="9">Lymphocyte function-associated antigen 3 isoform X1</fullName>
    </submittedName>
</protein>
<evidence type="ECO:0000256" key="2">
    <source>
        <dbReference type="ARBA" id="ARBA00022729"/>
    </source>
</evidence>
<dbReference type="InterPro" id="IPR013783">
    <property type="entry name" value="Ig-like_fold"/>
</dbReference>
<feature type="domain" description="Immunoglobulin" evidence="7">
    <location>
        <begin position="231"/>
        <end position="325"/>
    </location>
</feature>
<dbReference type="RefSeq" id="XP_060057810.1">
    <property type="nucleotide sequence ID" value="XM_060201827.1"/>
</dbReference>
<evidence type="ECO:0000256" key="3">
    <source>
        <dbReference type="ARBA" id="ARBA00023136"/>
    </source>
</evidence>
<keyword evidence="4" id="KW-0325">Glycoprotein</keyword>
<dbReference type="InterPro" id="IPR036179">
    <property type="entry name" value="Ig-like_dom_sf"/>
</dbReference>
<comment type="subcellular location">
    <subcellularLocation>
        <location evidence="1">Membrane</location>
    </subcellularLocation>
</comment>
<evidence type="ECO:0000256" key="6">
    <source>
        <dbReference type="SAM" id="SignalP"/>
    </source>
</evidence>
<reference evidence="9" key="1">
    <citation type="submission" date="2025-08" db="UniProtKB">
        <authorList>
            <consortium name="RefSeq"/>
        </authorList>
    </citation>
    <scope>IDENTIFICATION</scope>
</reference>
<evidence type="ECO:0000256" key="1">
    <source>
        <dbReference type="ARBA" id="ARBA00004370"/>
    </source>
</evidence>
<feature type="domain" description="Immunoglobulin" evidence="7">
    <location>
        <begin position="29"/>
        <end position="123"/>
    </location>
</feature>
<name>A0ABM3Y9R1_ERIEU</name>
<dbReference type="Gene3D" id="2.60.40.10">
    <property type="entry name" value="Immunoglobulins"/>
    <property type="match status" value="3"/>
</dbReference>
<sequence length="446" mass="50782">MAAGSSRDWAVVVVGVLLLASHDFISCETQHAFGAISKNVTFTPLRAISFQDILWKQQKDKVIEWHTKFNPEPLPYQQFKGRVNLDTTSGDLTIYNLTFSDQNEYQFYSPSIKEKIKFSLKVVDEICCNIQLKVGILNENVTFTLPKTAAFKDIVWKKGEDTIIEWNESLEQKVKVYPEFENRVYFNMTTGDLTIFNLTPADEGEYEIESPRSKDNIKFSLKVVEYICCETQLVVGIVNKEVNFTVLSSIPFKHILWKNSKGVAVEWNANENPTYKFSQNFKNRAKLNTTSGDLTIYNLTPGDEDKYEFESPSIKDNLNFSLKVLESLPHPKINCTDTSENFMFLCELPKSDETYRNLLEYSWTCSSPQCENITSSEIRLGKNEDLSQEVSCIIRNPVSTQKSSITLKSCIQASQRHRLYILIPLAVIFSVASLVGSSSSIAQQML</sequence>
<feature type="transmembrane region" description="Helical" evidence="5">
    <location>
        <begin position="419"/>
        <end position="442"/>
    </location>
</feature>
<dbReference type="PANTHER" id="PTHR12080:SF55">
    <property type="entry name" value="LYMPHOCYTE FUNCTION-ASSOCIATED ANTIGEN 3"/>
    <property type="match status" value="1"/>
</dbReference>
<evidence type="ECO:0000313" key="9">
    <source>
        <dbReference type="RefSeq" id="XP_060057810.1"/>
    </source>
</evidence>
<keyword evidence="8" id="KW-1185">Reference proteome</keyword>
<feature type="domain" description="Immunoglobulin" evidence="7">
    <location>
        <begin position="130"/>
        <end position="224"/>
    </location>
</feature>
<keyword evidence="2 6" id="KW-0732">Signal</keyword>
<dbReference type="InterPro" id="IPR015631">
    <property type="entry name" value="CD2/SLAM_rcpt"/>
</dbReference>
<evidence type="ECO:0000259" key="7">
    <source>
        <dbReference type="SMART" id="SM00409"/>
    </source>
</evidence>
<evidence type="ECO:0000256" key="4">
    <source>
        <dbReference type="ARBA" id="ARBA00023180"/>
    </source>
</evidence>
<gene>
    <name evidence="9" type="primary">CD58</name>
</gene>
<proteinExistence type="predicted"/>
<feature type="signal peptide" evidence="6">
    <location>
        <begin position="1"/>
        <end position="27"/>
    </location>
</feature>
<keyword evidence="5" id="KW-0812">Transmembrane</keyword>
<feature type="chain" id="PRO_5045271375" evidence="6">
    <location>
        <begin position="28"/>
        <end position="446"/>
    </location>
</feature>
<dbReference type="Proteomes" id="UP001652624">
    <property type="component" value="Chromosome 11"/>
</dbReference>
<accession>A0ABM3Y9R1</accession>
<evidence type="ECO:0000256" key="5">
    <source>
        <dbReference type="SAM" id="Phobius"/>
    </source>
</evidence>
<dbReference type="GeneID" id="103115727"/>
<dbReference type="SUPFAM" id="SSF48726">
    <property type="entry name" value="Immunoglobulin"/>
    <property type="match status" value="3"/>
</dbReference>
<dbReference type="InterPro" id="IPR003599">
    <property type="entry name" value="Ig_sub"/>
</dbReference>
<dbReference type="PANTHER" id="PTHR12080">
    <property type="entry name" value="SIGNALING LYMPHOCYTIC ACTIVATION MOLECULE"/>
    <property type="match status" value="1"/>
</dbReference>
<keyword evidence="3 5" id="KW-0472">Membrane</keyword>
<dbReference type="SMART" id="SM00409">
    <property type="entry name" value="IG"/>
    <property type="match status" value="3"/>
</dbReference>